<feature type="region of interest" description="Disordered" evidence="1">
    <location>
        <begin position="175"/>
        <end position="197"/>
    </location>
</feature>
<dbReference type="Gene3D" id="2.30.42.10">
    <property type="match status" value="2"/>
</dbReference>
<dbReference type="NCBIfam" id="NF041199">
    <property type="entry name" value="trx7_PDZ_seleno"/>
    <property type="match status" value="1"/>
</dbReference>
<keyword evidence="2" id="KW-0732">Signal</keyword>
<name>A0A517YHD6_9BACT</name>
<organism evidence="4 5">
    <name type="scientific">Anatilimnocola aggregata</name>
    <dbReference type="NCBI Taxonomy" id="2528021"/>
    <lineage>
        <taxon>Bacteria</taxon>
        <taxon>Pseudomonadati</taxon>
        <taxon>Planctomycetota</taxon>
        <taxon>Planctomycetia</taxon>
        <taxon>Pirellulales</taxon>
        <taxon>Pirellulaceae</taxon>
        <taxon>Anatilimnocola</taxon>
    </lineage>
</organism>
<keyword evidence="4" id="KW-0378">Hydrolase</keyword>
<dbReference type="Gene3D" id="3.40.30.10">
    <property type="entry name" value="Glutaredoxin"/>
    <property type="match status" value="1"/>
</dbReference>
<dbReference type="Proteomes" id="UP000315017">
    <property type="component" value="Chromosome"/>
</dbReference>
<feature type="chain" id="PRO_5022187080" evidence="2">
    <location>
        <begin position="22"/>
        <end position="429"/>
    </location>
</feature>
<dbReference type="SUPFAM" id="SSF52833">
    <property type="entry name" value="Thioredoxin-like"/>
    <property type="match status" value="1"/>
</dbReference>
<evidence type="ECO:0000259" key="3">
    <source>
        <dbReference type="PROSITE" id="PS50106"/>
    </source>
</evidence>
<dbReference type="EMBL" id="CP036274">
    <property type="protein sequence ID" value="QDU29623.1"/>
    <property type="molecule type" value="Genomic_DNA"/>
</dbReference>
<dbReference type="SUPFAM" id="SSF50156">
    <property type="entry name" value="PDZ domain-like"/>
    <property type="match status" value="2"/>
</dbReference>
<accession>A0A517YHD6</accession>
<dbReference type="InterPro" id="IPR036249">
    <property type="entry name" value="Thioredoxin-like_sf"/>
</dbReference>
<evidence type="ECO:0000313" key="4">
    <source>
        <dbReference type="EMBL" id="QDU29623.1"/>
    </source>
</evidence>
<dbReference type="GO" id="GO:0008233">
    <property type="term" value="F:peptidase activity"/>
    <property type="evidence" value="ECO:0007669"/>
    <property type="project" value="UniProtKB-KW"/>
</dbReference>
<sequence length="429" mass="46776" precursor="true">MHSRLLLACSIVMLFASSIQAAEKSPLGELLKDIDVAPHWIYDDLPLAKAEAKATGKPLLVVLRCVPCPPGRTLDQQVMQPDAELEKLEKQFVCVRVIQTNGLDLKTFQYDYDMSWSAMFLNADLTIYGRYGTRNSTGAQSDILLSQAGFSKAAERALALHRDFDKHKSALAAKTGKDPEYAVPEKTPGLTDKPTPASTKQNCIHCHMVKEFALRAKWEAGRLNKEDLYVFPMPDRVGLTFDTADGLLVKSVQSGSAADKAGIQAGDTLSLLAGQPLISTADVQWILNSTPSTSELPLTLTRDGKSLNKTLALSGNWKEYDIGWRASTWYGLRQGVKFELLPAAEREKQGIKDDTLALVVKGLFGKGGPKVQAAGLKAGDVIVAVDGKSEPLSESDFLVQMRLAHGPQDSVKLTVLRAGARKELTIPMW</sequence>
<proteinExistence type="predicted"/>
<dbReference type="OrthoDB" id="259755at2"/>
<dbReference type="AlphaFoldDB" id="A0A517YHD6"/>
<dbReference type="InterPro" id="IPR001478">
    <property type="entry name" value="PDZ"/>
</dbReference>
<dbReference type="SMART" id="SM00228">
    <property type="entry name" value="PDZ"/>
    <property type="match status" value="2"/>
</dbReference>
<feature type="domain" description="PDZ" evidence="3">
    <location>
        <begin position="366"/>
        <end position="419"/>
    </location>
</feature>
<dbReference type="Pfam" id="PF13899">
    <property type="entry name" value="Thioredoxin_7"/>
    <property type="match status" value="1"/>
</dbReference>
<keyword evidence="5" id="KW-1185">Reference proteome</keyword>
<evidence type="ECO:0000256" key="2">
    <source>
        <dbReference type="SAM" id="SignalP"/>
    </source>
</evidence>
<dbReference type="Pfam" id="PF13180">
    <property type="entry name" value="PDZ_2"/>
    <property type="match status" value="2"/>
</dbReference>
<reference evidence="4 5" key="1">
    <citation type="submission" date="2019-02" db="EMBL/GenBank/DDBJ databases">
        <title>Deep-cultivation of Planctomycetes and their phenomic and genomic characterization uncovers novel biology.</title>
        <authorList>
            <person name="Wiegand S."/>
            <person name="Jogler M."/>
            <person name="Boedeker C."/>
            <person name="Pinto D."/>
            <person name="Vollmers J."/>
            <person name="Rivas-Marin E."/>
            <person name="Kohn T."/>
            <person name="Peeters S.H."/>
            <person name="Heuer A."/>
            <person name="Rast P."/>
            <person name="Oberbeckmann S."/>
            <person name="Bunk B."/>
            <person name="Jeske O."/>
            <person name="Meyerdierks A."/>
            <person name="Storesund J.E."/>
            <person name="Kallscheuer N."/>
            <person name="Luecker S."/>
            <person name="Lage O.M."/>
            <person name="Pohl T."/>
            <person name="Merkel B.J."/>
            <person name="Hornburger P."/>
            <person name="Mueller R.-W."/>
            <person name="Bruemmer F."/>
            <person name="Labrenz M."/>
            <person name="Spormann A.M."/>
            <person name="Op den Camp H."/>
            <person name="Overmann J."/>
            <person name="Amann R."/>
            <person name="Jetten M.S.M."/>
            <person name="Mascher T."/>
            <person name="Medema M.H."/>
            <person name="Devos D.P."/>
            <person name="Kaster A.-K."/>
            <person name="Ovreas L."/>
            <person name="Rohde M."/>
            <person name="Galperin M.Y."/>
            <person name="Jogler C."/>
        </authorList>
    </citation>
    <scope>NUCLEOTIDE SEQUENCE [LARGE SCALE GENOMIC DNA]</scope>
    <source>
        <strain evidence="4 5">ETA_A8</strain>
    </source>
</reference>
<dbReference type="RefSeq" id="WP_145093710.1">
    <property type="nucleotide sequence ID" value="NZ_CP036274.1"/>
</dbReference>
<evidence type="ECO:0000313" key="5">
    <source>
        <dbReference type="Proteomes" id="UP000315017"/>
    </source>
</evidence>
<dbReference type="EC" id="3.4.21.107" evidence="4"/>
<dbReference type="InterPro" id="IPR036034">
    <property type="entry name" value="PDZ_sf"/>
</dbReference>
<dbReference type="KEGG" id="aagg:ETAA8_47380"/>
<evidence type="ECO:0000256" key="1">
    <source>
        <dbReference type="SAM" id="MobiDB-lite"/>
    </source>
</evidence>
<feature type="signal peptide" evidence="2">
    <location>
        <begin position="1"/>
        <end position="21"/>
    </location>
</feature>
<keyword evidence="4" id="KW-0645">Protease</keyword>
<dbReference type="PROSITE" id="PS50106">
    <property type="entry name" value="PDZ"/>
    <property type="match status" value="2"/>
</dbReference>
<gene>
    <name evidence="4" type="primary">degP_4</name>
    <name evidence="4" type="ORF">ETAA8_47380</name>
</gene>
<feature type="domain" description="PDZ" evidence="3">
    <location>
        <begin position="237"/>
        <end position="302"/>
    </location>
</feature>
<dbReference type="GO" id="GO:0006508">
    <property type="term" value="P:proteolysis"/>
    <property type="evidence" value="ECO:0007669"/>
    <property type="project" value="UniProtKB-KW"/>
</dbReference>
<protein>
    <submittedName>
        <fullName evidence="4">Periplasmic serine endoprotease DegP</fullName>
        <ecNumber evidence="4">3.4.21.107</ecNumber>
    </submittedName>
</protein>